<dbReference type="EMBL" id="AYEU01000015">
    <property type="protein sequence ID" value="ESK47498.1"/>
    <property type="molecule type" value="Genomic_DNA"/>
</dbReference>
<evidence type="ECO:0000313" key="1">
    <source>
        <dbReference type="EMBL" id="ESK47498.1"/>
    </source>
</evidence>
<gene>
    <name evidence="1" type="ORF">P255_02980</name>
</gene>
<keyword evidence="2" id="KW-1185">Reference proteome</keyword>
<dbReference type="RefSeq" id="WP_004904475.1">
    <property type="nucleotide sequence ID" value="NZ_BBTI01000016.1"/>
</dbReference>
<protein>
    <recommendedName>
        <fullName evidence="3">DUF1320 domain-containing protein</fullName>
    </recommendedName>
</protein>
<evidence type="ECO:0000313" key="2">
    <source>
        <dbReference type="Proteomes" id="UP000018418"/>
    </source>
</evidence>
<evidence type="ECO:0008006" key="3">
    <source>
        <dbReference type="Google" id="ProtNLM"/>
    </source>
</evidence>
<dbReference type="Proteomes" id="UP000018418">
    <property type="component" value="Unassembled WGS sequence"/>
</dbReference>
<dbReference type="OrthoDB" id="9812088at2"/>
<dbReference type="Pfam" id="PF07030">
    <property type="entry name" value="Phage_Mu_Gp36"/>
    <property type="match status" value="1"/>
</dbReference>
<organism evidence="1 2">
    <name type="scientific">Acinetobacter brisouii CIP 110357</name>
    <dbReference type="NCBI Taxonomy" id="1341683"/>
    <lineage>
        <taxon>Bacteria</taxon>
        <taxon>Pseudomonadati</taxon>
        <taxon>Pseudomonadota</taxon>
        <taxon>Gammaproteobacteria</taxon>
        <taxon>Moraxellales</taxon>
        <taxon>Moraxellaceae</taxon>
        <taxon>Acinetobacter</taxon>
    </lineage>
</organism>
<sequence length="154" mass="17401">MPYATKENLVARFGEIEVQSLQAMQSDPKAIENALQDATEEIDSYVGVKYSLPITDIPATFERVACNIARYNLYFQQSTEEVEKRYKNEILYLTRIANGTCTLPILNAKKEVTSEKPQQSPSILPIGASYTGGMFSDDVLDMMPSIHMHSRRSW</sequence>
<comment type="caution">
    <text evidence="1">The sequence shown here is derived from an EMBL/GenBank/DDBJ whole genome shotgun (WGS) entry which is preliminary data.</text>
</comment>
<reference evidence="1 2" key="1">
    <citation type="submission" date="2013-10" db="EMBL/GenBank/DDBJ databases">
        <title>The Genome Sequence of Acinetobacter brisouii CIP 110357.</title>
        <authorList>
            <consortium name="The Broad Institute Genomics Platform"/>
            <consortium name="The Broad Institute Genome Sequencing Center for Infectious Disease"/>
            <person name="Cerqueira G."/>
            <person name="Feldgarden M."/>
            <person name="Courvalin P."/>
            <person name="Grillot-Courvalin C."/>
            <person name="Clermont D."/>
            <person name="Rocha E."/>
            <person name="Yoon E.-J."/>
            <person name="Nemec A."/>
            <person name="Young S.K."/>
            <person name="Zeng Q."/>
            <person name="Gargeya S."/>
            <person name="Fitzgerald M."/>
            <person name="Abouelleil A."/>
            <person name="Alvarado L."/>
            <person name="Berlin A.M."/>
            <person name="Chapman S.B."/>
            <person name="Gainer-Dewar J."/>
            <person name="Goldberg J."/>
            <person name="Gnerre S."/>
            <person name="Griggs A."/>
            <person name="Gujja S."/>
            <person name="Hansen M."/>
            <person name="Howarth C."/>
            <person name="Imamovic A."/>
            <person name="Ireland A."/>
            <person name="Larimer J."/>
            <person name="McCowan C."/>
            <person name="Murphy C."/>
            <person name="Pearson M."/>
            <person name="Poon T.W."/>
            <person name="Priest M."/>
            <person name="Roberts A."/>
            <person name="Saif S."/>
            <person name="Shea T."/>
            <person name="Sykes S."/>
            <person name="Wortman J."/>
            <person name="Nusbaum C."/>
            <person name="Birren B."/>
        </authorList>
    </citation>
    <scope>NUCLEOTIDE SEQUENCE [LARGE SCALE GENOMIC DNA]</scope>
    <source>
        <strain evidence="1 2">CIP 110357</strain>
    </source>
</reference>
<accession>V2TZV2</accession>
<dbReference type="HOGENOM" id="CLU_112375_1_0_6"/>
<dbReference type="InterPro" id="IPR009752">
    <property type="entry name" value="Phage_Mu_GpJ"/>
</dbReference>
<dbReference type="PATRIC" id="fig|1341683.3.peg.2941"/>
<name>V2TZV2_9GAMM</name>
<dbReference type="AlphaFoldDB" id="V2TZV2"/>
<proteinExistence type="predicted"/>